<dbReference type="InterPro" id="IPR037187">
    <property type="entry name" value="DnaK_N"/>
</dbReference>
<evidence type="ECO:0000256" key="3">
    <source>
        <dbReference type="ARBA" id="ARBA00022833"/>
    </source>
</evidence>
<gene>
    <name evidence="7" type="ORF">A2Y82_03595</name>
</gene>
<accession>A0A1G1XMW1</accession>
<proteinExistence type="predicted"/>
<dbReference type="PROSITE" id="PS51128">
    <property type="entry name" value="ZF_DKSA_2"/>
    <property type="match status" value="1"/>
</dbReference>
<dbReference type="EMBL" id="MHHZ01000023">
    <property type="protein sequence ID" value="OGY40920.1"/>
    <property type="molecule type" value="Genomic_DNA"/>
</dbReference>
<keyword evidence="2" id="KW-0863">Zinc-finger</keyword>
<protein>
    <recommendedName>
        <fullName evidence="6">Zinc finger DksA/TraR C4-type domain-containing protein</fullName>
    </recommendedName>
</protein>
<dbReference type="InterPro" id="IPR000962">
    <property type="entry name" value="Znf_DskA_TraR"/>
</dbReference>
<evidence type="ECO:0000256" key="4">
    <source>
        <dbReference type="PROSITE-ProRule" id="PRU00510"/>
    </source>
</evidence>
<organism evidence="7 8">
    <name type="scientific">Candidatus Buchananbacteria bacterium RBG_13_36_9</name>
    <dbReference type="NCBI Taxonomy" id="1797530"/>
    <lineage>
        <taxon>Bacteria</taxon>
        <taxon>Candidatus Buchananiibacteriota</taxon>
    </lineage>
</organism>
<dbReference type="Proteomes" id="UP000176498">
    <property type="component" value="Unassembled WGS sequence"/>
</dbReference>
<evidence type="ECO:0000313" key="8">
    <source>
        <dbReference type="Proteomes" id="UP000176498"/>
    </source>
</evidence>
<dbReference type="AlphaFoldDB" id="A0A1G1XMW1"/>
<evidence type="ECO:0000256" key="5">
    <source>
        <dbReference type="SAM" id="Coils"/>
    </source>
</evidence>
<dbReference type="SUPFAM" id="SSF109635">
    <property type="entry name" value="DnaK suppressor protein DksA, alpha-hairpin domain"/>
    <property type="match status" value="1"/>
</dbReference>
<keyword evidence="3" id="KW-0862">Zinc</keyword>
<dbReference type="SUPFAM" id="SSF57716">
    <property type="entry name" value="Glucocorticoid receptor-like (DNA-binding domain)"/>
    <property type="match status" value="1"/>
</dbReference>
<sequence length="122" mass="14283">MKQETLEKIKKDLLTRKEQIEKELASFTKKDEFVKDNYRSEFPDFGDKEDENAEEIAQYTDNLSIEFSLEKTLRDINKTLERIKDGSYGKCAYCNKEIAEERLIARPTSNACIECKEKLTSQ</sequence>
<feature type="domain" description="Zinc finger DksA/TraR C4-type" evidence="6">
    <location>
        <begin position="86"/>
        <end position="118"/>
    </location>
</feature>
<feature type="zinc finger region" description="dksA C4-type" evidence="4">
    <location>
        <begin position="91"/>
        <end position="115"/>
    </location>
</feature>
<dbReference type="PANTHER" id="PTHR33823">
    <property type="entry name" value="RNA POLYMERASE-BINDING TRANSCRIPTION FACTOR DKSA-RELATED"/>
    <property type="match status" value="1"/>
</dbReference>
<evidence type="ECO:0000313" key="7">
    <source>
        <dbReference type="EMBL" id="OGY40920.1"/>
    </source>
</evidence>
<keyword evidence="1" id="KW-0479">Metal-binding</keyword>
<dbReference type="Gene3D" id="1.20.120.910">
    <property type="entry name" value="DksA, coiled-coil domain"/>
    <property type="match status" value="1"/>
</dbReference>
<evidence type="ECO:0000256" key="1">
    <source>
        <dbReference type="ARBA" id="ARBA00022723"/>
    </source>
</evidence>
<dbReference type="Pfam" id="PF01258">
    <property type="entry name" value="zf-dskA_traR"/>
    <property type="match status" value="1"/>
</dbReference>
<evidence type="ECO:0000259" key="6">
    <source>
        <dbReference type="Pfam" id="PF01258"/>
    </source>
</evidence>
<dbReference type="PANTHER" id="PTHR33823:SF4">
    <property type="entry name" value="GENERAL STRESS PROTEIN 16O"/>
    <property type="match status" value="1"/>
</dbReference>
<keyword evidence="5" id="KW-0175">Coiled coil</keyword>
<comment type="caution">
    <text evidence="7">The sequence shown here is derived from an EMBL/GenBank/DDBJ whole genome shotgun (WGS) entry which is preliminary data.</text>
</comment>
<evidence type="ECO:0000256" key="2">
    <source>
        <dbReference type="ARBA" id="ARBA00022771"/>
    </source>
</evidence>
<feature type="coiled-coil region" evidence="5">
    <location>
        <begin position="3"/>
        <end position="30"/>
    </location>
</feature>
<dbReference type="GO" id="GO:0008270">
    <property type="term" value="F:zinc ion binding"/>
    <property type="evidence" value="ECO:0007669"/>
    <property type="project" value="UniProtKB-KW"/>
</dbReference>
<reference evidence="7 8" key="1">
    <citation type="journal article" date="2016" name="Nat. Commun.">
        <title>Thousands of microbial genomes shed light on interconnected biogeochemical processes in an aquifer system.</title>
        <authorList>
            <person name="Anantharaman K."/>
            <person name="Brown C.T."/>
            <person name="Hug L.A."/>
            <person name="Sharon I."/>
            <person name="Castelle C.J."/>
            <person name="Probst A.J."/>
            <person name="Thomas B.C."/>
            <person name="Singh A."/>
            <person name="Wilkins M.J."/>
            <person name="Karaoz U."/>
            <person name="Brodie E.L."/>
            <person name="Williams K.H."/>
            <person name="Hubbard S.S."/>
            <person name="Banfield J.F."/>
        </authorList>
    </citation>
    <scope>NUCLEOTIDE SEQUENCE [LARGE SCALE GENOMIC DNA]</scope>
</reference>
<name>A0A1G1XMW1_9BACT</name>